<comment type="caution">
    <text evidence="2">The sequence shown here is derived from an EMBL/GenBank/DDBJ whole genome shotgun (WGS) entry which is preliminary data.</text>
</comment>
<name>A0A9K3KLY8_9STRA</name>
<protein>
    <submittedName>
        <fullName evidence="2">Uncharacterized protein</fullName>
    </submittedName>
</protein>
<dbReference type="OrthoDB" id="44061at2759"/>
<evidence type="ECO:0000313" key="2">
    <source>
        <dbReference type="EMBL" id="KAG7346217.1"/>
    </source>
</evidence>
<reference evidence="2" key="2">
    <citation type="submission" date="2021-04" db="EMBL/GenBank/DDBJ databases">
        <authorList>
            <person name="Podell S."/>
        </authorList>
    </citation>
    <scope>NUCLEOTIDE SEQUENCE</scope>
    <source>
        <strain evidence="2">Hildebrandi</strain>
    </source>
</reference>
<evidence type="ECO:0000256" key="1">
    <source>
        <dbReference type="SAM" id="MobiDB-lite"/>
    </source>
</evidence>
<gene>
    <name evidence="2" type="ORF">IV203_005285</name>
</gene>
<keyword evidence="3" id="KW-1185">Reference proteome</keyword>
<proteinExistence type="predicted"/>
<dbReference type="EMBL" id="JAGRRH010000021">
    <property type="protein sequence ID" value="KAG7346217.1"/>
    <property type="molecule type" value="Genomic_DNA"/>
</dbReference>
<dbReference type="Proteomes" id="UP000693970">
    <property type="component" value="Unassembled WGS sequence"/>
</dbReference>
<feature type="region of interest" description="Disordered" evidence="1">
    <location>
        <begin position="1"/>
        <end position="47"/>
    </location>
</feature>
<dbReference type="AlphaFoldDB" id="A0A9K3KLY8"/>
<evidence type="ECO:0000313" key="3">
    <source>
        <dbReference type="Proteomes" id="UP000693970"/>
    </source>
</evidence>
<organism evidence="2 3">
    <name type="scientific">Nitzschia inconspicua</name>
    <dbReference type="NCBI Taxonomy" id="303405"/>
    <lineage>
        <taxon>Eukaryota</taxon>
        <taxon>Sar</taxon>
        <taxon>Stramenopiles</taxon>
        <taxon>Ochrophyta</taxon>
        <taxon>Bacillariophyta</taxon>
        <taxon>Bacillariophyceae</taxon>
        <taxon>Bacillariophycidae</taxon>
        <taxon>Bacillariales</taxon>
        <taxon>Bacillariaceae</taxon>
        <taxon>Nitzschia</taxon>
    </lineage>
</organism>
<reference evidence="2" key="1">
    <citation type="journal article" date="2021" name="Sci. Rep.">
        <title>Diploid genomic architecture of Nitzschia inconspicua, an elite biomass production diatom.</title>
        <authorList>
            <person name="Oliver A."/>
            <person name="Podell S."/>
            <person name="Pinowska A."/>
            <person name="Traller J.C."/>
            <person name="Smith S.R."/>
            <person name="McClure R."/>
            <person name="Beliaev A."/>
            <person name="Bohutskyi P."/>
            <person name="Hill E.A."/>
            <person name="Rabines A."/>
            <person name="Zheng H."/>
            <person name="Allen L.Z."/>
            <person name="Kuo A."/>
            <person name="Grigoriev I.V."/>
            <person name="Allen A.E."/>
            <person name="Hazlebeck D."/>
            <person name="Allen E.E."/>
        </authorList>
    </citation>
    <scope>NUCLEOTIDE SEQUENCE</scope>
    <source>
        <strain evidence="2">Hildebrandi</strain>
    </source>
</reference>
<feature type="compositionally biased region" description="Low complexity" evidence="1">
    <location>
        <begin position="1"/>
        <end position="22"/>
    </location>
</feature>
<accession>A0A9K3KLY8</accession>
<sequence length="167" mass="18679">MGATPSSTSSRAVSSTSMSSTTKYPIVGPNDIMSKKRHGSSDGPVQEELRWHVSRKKADNICNFNRHFAEPSGSAFKNQKYLDEFKNAKANGNTMKFYDSVTGVLLFEAPKSRSHDAFERESSRHGWPSFRDDEVDWENGHNLPDRNGNRYCINLVSVAGHLVEPKA</sequence>